<dbReference type="PaxDb" id="2903-EOD21178"/>
<dbReference type="EnsemblProtists" id="EOD21178">
    <property type="protein sequence ID" value="EOD21178"/>
    <property type="gene ID" value="EMIHUDRAFT_44843"/>
</dbReference>
<evidence type="ECO:0000259" key="4">
    <source>
        <dbReference type="Pfam" id="PF00248"/>
    </source>
</evidence>
<dbReference type="Pfam" id="PF00248">
    <property type="entry name" value="Aldo_ket_red"/>
    <property type="match status" value="1"/>
</dbReference>
<dbReference type="CDD" id="cd19071">
    <property type="entry name" value="AKR_AKR1-5-like"/>
    <property type="match status" value="1"/>
</dbReference>
<evidence type="ECO:0000313" key="6">
    <source>
        <dbReference type="Proteomes" id="UP000013827"/>
    </source>
</evidence>
<dbReference type="GeneID" id="17279520"/>
<dbReference type="Gene3D" id="3.20.20.100">
    <property type="entry name" value="NADP-dependent oxidoreductase domain"/>
    <property type="match status" value="1"/>
</dbReference>
<name>A0A0D3JCE3_EMIH1</name>
<dbReference type="RefSeq" id="XP_005773607.1">
    <property type="nucleotide sequence ID" value="XM_005773550.1"/>
</dbReference>
<organism evidence="5 6">
    <name type="scientific">Emiliania huxleyi (strain CCMP1516)</name>
    <dbReference type="NCBI Taxonomy" id="280463"/>
    <lineage>
        <taxon>Eukaryota</taxon>
        <taxon>Haptista</taxon>
        <taxon>Haptophyta</taxon>
        <taxon>Prymnesiophyceae</taxon>
        <taxon>Isochrysidales</taxon>
        <taxon>Noelaerhabdaceae</taxon>
        <taxon>Emiliania</taxon>
    </lineage>
</organism>
<evidence type="ECO:0000256" key="3">
    <source>
        <dbReference type="ARBA" id="ARBA00023002"/>
    </source>
</evidence>
<dbReference type="PROSITE" id="PS00062">
    <property type="entry name" value="ALDOKETO_REDUCTASE_2"/>
    <property type="match status" value="1"/>
</dbReference>
<dbReference type="HOGENOM" id="CLU_023205_0_1_1"/>
<keyword evidence="2" id="KW-0521">NADP</keyword>
<reference evidence="5" key="2">
    <citation type="submission" date="2024-10" db="UniProtKB">
        <authorList>
            <consortium name="EnsemblProtists"/>
        </authorList>
    </citation>
    <scope>IDENTIFICATION</scope>
</reference>
<protein>
    <recommendedName>
        <fullName evidence="4">NADP-dependent oxidoreductase domain-containing protein</fullName>
    </recommendedName>
</protein>
<evidence type="ECO:0000256" key="2">
    <source>
        <dbReference type="ARBA" id="ARBA00022857"/>
    </source>
</evidence>
<dbReference type="STRING" id="2903.R1CEL4"/>
<dbReference type="GeneID" id="17266718"/>
<keyword evidence="6" id="KW-1185">Reference proteome</keyword>
<dbReference type="AlphaFoldDB" id="A0A0D3JCE3"/>
<dbReference type="SUPFAM" id="SSF51430">
    <property type="entry name" value="NAD(P)-linked oxidoreductase"/>
    <property type="match status" value="1"/>
</dbReference>
<sequence length="216" mass="22638">LGTGSGIHHPGVNVTDAVTMWLRAGGAAIDTAYDYGTQRLIAKGVAAAGPATTAPFLTTKVPSSSYEKAAAHIDADLSELGVAAVDLLLIHFPSLRMESTYDTWRALEDAYLAGKARAIGVSNFQAKHFEAMRVRKPRVWPPALNQGSLSVGYRDEATLAYCSRAGIGYMAYSPLCGGPNGSSCRHGSVLAIPEVKAVAAAHGVSAAQVALKWIVQ</sequence>
<evidence type="ECO:0000256" key="1">
    <source>
        <dbReference type="ARBA" id="ARBA00007905"/>
    </source>
</evidence>
<proteinExistence type="inferred from homology"/>
<dbReference type="OMA" id="CASHEGT"/>
<dbReference type="GO" id="GO:0016616">
    <property type="term" value="F:oxidoreductase activity, acting on the CH-OH group of donors, NAD or NADP as acceptor"/>
    <property type="evidence" value="ECO:0007669"/>
    <property type="project" value="UniProtKB-ARBA"/>
</dbReference>
<dbReference type="EnsemblProtists" id="EOD34249">
    <property type="protein sequence ID" value="EOD34249"/>
    <property type="gene ID" value="EMIHUDRAFT_44810"/>
</dbReference>
<dbReference type="KEGG" id="ehx:EMIHUDRAFT_44810"/>
<reference evidence="6" key="1">
    <citation type="journal article" date="2013" name="Nature">
        <title>Pan genome of the phytoplankton Emiliania underpins its global distribution.</title>
        <authorList>
            <person name="Read B.A."/>
            <person name="Kegel J."/>
            <person name="Klute M.J."/>
            <person name="Kuo A."/>
            <person name="Lefebvre S.C."/>
            <person name="Maumus F."/>
            <person name="Mayer C."/>
            <person name="Miller J."/>
            <person name="Monier A."/>
            <person name="Salamov A."/>
            <person name="Young J."/>
            <person name="Aguilar M."/>
            <person name="Claverie J.M."/>
            <person name="Frickenhaus S."/>
            <person name="Gonzalez K."/>
            <person name="Herman E.K."/>
            <person name="Lin Y.C."/>
            <person name="Napier J."/>
            <person name="Ogata H."/>
            <person name="Sarno A.F."/>
            <person name="Shmutz J."/>
            <person name="Schroeder D."/>
            <person name="de Vargas C."/>
            <person name="Verret F."/>
            <person name="von Dassow P."/>
            <person name="Valentin K."/>
            <person name="Van de Peer Y."/>
            <person name="Wheeler G."/>
            <person name="Dacks J.B."/>
            <person name="Delwiche C.F."/>
            <person name="Dyhrman S.T."/>
            <person name="Glockner G."/>
            <person name="John U."/>
            <person name="Richards T."/>
            <person name="Worden A.Z."/>
            <person name="Zhang X."/>
            <person name="Grigoriev I.V."/>
            <person name="Allen A.E."/>
            <person name="Bidle K."/>
            <person name="Borodovsky M."/>
            <person name="Bowler C."/>
            <person name="Brownlee C."/>
            <person name="Cock J.M."/>
            <person name="Elias M."/>
            <person name="Gladyshev V.N."/>
            <person name="Groth M."/>
            <person name="Guda C."/>
            <person name="Hadaegh A."/>
            <person name="Iglesias-Rodriguez M.D."/>
            <person name="Jenkins J."/>
            <person name="Jones B.M."/>
            <person name="Lawson T."/>
            <person name="Leese F."/>
            <person name="Lindquist E."/>
            <person name="Lobanov A."/>
            <person name="Lomsadze A."/>
            <person name="Malik S.B."/>
            <person name="Marsh M.E."/>
            <person name="Mackinder L."/>
            <person name="Mock T."/>
            <person name="Mueller-Roeber B."/>
            <person name="Pagarete A."/>
            <person name="Parker M."/>
            <person name="Probert I."/>
            <person name="Quesneville H."/>
            <person name="Raines C."/>
            <person name="Rensing S.A."/>
            <person name="Riano-Pachon D.M."/>
            <person name="Richier S."/>
            <person name="Rokitta S."/>
            <person name="Shiraiwa Y."/>
            <person name="Soanes D.M."/>
            <person name="van der Giezen M."/>
            <person name="Wahlund T.M."/>
            <person name="Williams B."/>
            <person name="Wilson W."/>
            <person name="Wolfe G."/>
            <person name="Wurch L.L."/>
        </authorList>
    </citation>
    <scope>NUCLEOTIDE SEQUENCE</scope>
</reference>
<dbReference type="RefSeq" id="XP_005786678.1">
    <property type="nucleotide sequence ID" value="XM_005786621.1"/>
</dbReference>
<accession>A0A0D3JCE3</accession>
<dbReference type="InterPro" id="IPR018170">
    <property type="entry name" value="Aldo/ket_reductase_CS"/>
</dbReference>
<dbReference type="KEGG" id="ehx:EMIHUDRAFT_44843"/>
<evidence type="ECO:0000313" key="5">
    <source>
        <dbReference type="EnsemblProtists" id="EOD21178"/>
    </source>
</evidence>
<keyword evidence="3" id="KW-0560">Oxidoreductase</keyword>
<feature type="domain" description="NADP-dependent oxidoreductase" evidence="4">
    <location>
        <begin position="15"/>
        <end position="216"/>
    </location>
</feature>
<dbReference type="eggNOG" id="KOG1577">
    <property type="taxonomic scope" value="Eukaryota"/>
</dbReference>
<dbReference type="PANTHER" id="PTHR43827">
    <property type="entry name" value="2,5-DIKETO-D-GLUCONIC ACID REDUCTASE"/>
    <property type="match status" value="1"/>
</dbReference>
<dbReference type="Proteomes" id="UP000013827">
    <property type="component" value="Unassembled WGS sequence"/>
</dbReference>
<comment type="similarity">
    <text evidence="1">Belongs to the aldo/keto reductase family.</text>
</comment>
<dbReference type="InterPro" id="IPR020471">
    <property type="entry name" value="AKR"/>
</dbReference>
<dbReference type="PANTHER" id="PTHR43827:SF3">
    <property type="entry name" value="NADP-DEPENDENT OXIDOREDUCTASE DOMAIN-CONTAINING PROTEIN"/>
    <property type="match status" value="1"/>
</dbReference>
<dbReference type="InterPro" id="IPR036812">
    <property type="entry name" value="NAD(P)_OxRdtase_dom_sf"/>
</dbReference>
<dbReference type="PRINTS" id="PR00069">
    <property type="entry name" value="ALDKETRDTASE"/>
</dbReference>
<dbReference type="InterPro" id="IPR023210">
    <property type="entry name" value="NADP_OxRdtase_dom"/>
</dbReference>